<evidence type="ECO:0000256" key="4">
    <source>
        <dbReference type="ARBA" id="ARBA00023136"/>
    </source>
</evidence>
<name>A0A6G0XVH2_9STRA</name>
<dbReference type="Proteomes" id="UP000481153">
    <property type="component" value="Unassembled WGS sequence"/>
</dbReference>
<evidence type="ECO:0000256" key="1">
    <source>
        <dbReference type="ARBA" id="ARBA00004141"/>
    </source>
</evidence>
<dbReference type="AlphaFoldDB" id="A0A6G0XVH2"/>
<evidence type="ECO:0000256" key="3">
    <source>
        <dbReference type="ARBA" id="ARBA00022989"/>
    </source>
</evidence>
<keyword evidence="4 5" id="KW-0472">Membrane</keyword>
<evidence type="ECO:0000256" key="5">
    <source>
        <dbReference type="SAM" id="Phobius"/>
    </source>
</evidence>
<evidence type="ECO:0000313" key="7">
    <source>
        <dbReference type="Proteomes" id="UP000481153"/>
    </source>
</evidence>
<sequence>MQCIAKTVLIILNLAFIVAGALLIYFGVALHSGHWADVFTSQGVSGANSTAAVAIAFGVIVILIALCGFAGAICKNRCLLVTYSIFVVIAMLIFIALAIIGFVAANVAKNWAAKSYPADPSETDVATGFNQAYCYAEGARFCTTASAQEALAAFFPTSSSVIITAVSTVGVNVSKPTGLVGFCQEVDSKAGALKSSLPSQFTTACSTCNDVASKYGDYKSIYEWANDKCPLTASSATWCGSFLLSNVQNDAYVGAPYQACRPAVLDLWKSYGNKVGIAGVILTVVSIVLIFFACHIRKNPEAYYQSV</sequence>
<dbReference type="GO" id="GO:0016020">
    <property type="term" value="C:membrane"/>
    <property type="evidence" value="ECO:0007669"/>
    <property type="project" value="UniProtKB-SubCell"/>
</dbReference>
<feature type="transmembrane region" description="Helical" evidence="5">
    <location>
        <begin position="50"/>
        <end position="73"/>
    </location>
</feature>
<keyword evidence="3 5" id="KW-1133">Transmembrane helix</keyword>
<keyword evidence="2 5" id="KW-0812">Transmembrane</keyword>
<feature type="transmembrane region" description="Helical" evidence="5">
    <location>
        <begin position="7"/>
        <end position="30"/>
    </location>
</feature>
<keyword evidence="7" id="KW-1185">Reference proteome</keyword>
<dbReference type="PANTHER" id="PTHR19282">
    <property type="entry name" value="TETRASPANIN"/>
    <property type="match status" value="1"/>
</dbReference>
<gene>
    <name evidence="6" type="ORF">Ae201684_001138</name>
</gene>
<comment type="subcellular location">
    <subcellularLocation>
        <location evidence="1">Membrane</location>
        <topology evidence="1">Multi-pass membrane protein</topology>
    </subcellularLocation>
</comment>
<dbReference type="Pfam" id="PF00335">
    <property type="entry name" value="Tetraspanin"/>
    <property type="match status" value="1"/>
</dbReference>
<feature type="transmembrane region" description="Helical" evidence="5">
    <location>
        <begin position="275"/>
        <end position="296"/>
    </location>
</feature>
<reference evidence="6 7" key="1">
    <citation type="submission" date="2019-07" db="EMBL/GenBank/DDBJ databases">
        <title>Genomics analysis of Aphanomyces spp. identifies a new class of oomycete effector associated with host adaptation.</title>
        <authorList>
            <person name="Gaulin E."/>
        </authorList>
    </citation>
    <scope>NUCLEOTIDE SEQUENCE [LARGE SCALE GENOMIC DNA]</scope>
    <source>
        <strain evidence="6 7">ATCC 201684</strain>
    </source>
</reference>
<dbReference type="EMBL" id="VJMJ01000009">
    <property type="protein sequence ID" value="KAF0744681.1"/>
    <property type="molecule type" value="Genomic_DNA"/>
</dbReference>
<dbReference type="VEuPathDB" id="FungiDB:AeMF1_018520"/>
<evidence type="ECO:0000256" key="2">
    <source>
        <dbReference type="ARBA" id="ARBA00022692"/>
    </source>
</evidence>
<evidence type="ECO:0000313" key="6">
    <source>
        <dbReference type="EMBL" id="KAF0744681.1"/>
    </source>
</evidence>
<dbReference type="PRINTS" id="PR00259">
    <property type="entry name" value="TMFOUR"/>
</dbReference>
<feature type="transmembrane region" description="Helical" evidence="5">
    <location>
        <begin position="80"/>
        <end position="105"/>
    </location>
</feature>
<comment type="caution">
    <text evidence="6">The sequence shown here is derived from an EMBL/GenBank/DDBJ whole genome shotgun (WGS) entry which is preliminary data.</text>
</comment>
<accession>A0A6G0XVH2</accession>
<evidence type="ECO:0008006" key="8">
    <source>
        <dbReference type="Google" id="ProtNLM"/>
    </source>
</evidence>
<proteinExistence type="predicted"/>
<dbReference type="InterPro" id="IPR018499">
    <property type="entry name" value="Tetraspanin/Peripherin"/>
</dbReference>
<organism evidence="6 7">
    <name type="scientific">Aphanomyces euteiches</name>
    <dbReference type="NCBI Taxonomy" id="100861"/>
    <lineage>
        <taxon>Eukaryota</taxon>
        <taxon>Sar</taxon>
        <taxon>Stramenopiles</taxon>
        <taxon>Oomycota</taxon>
        <taxon>Saprolegniomycetes</taxon>
        <taxon>Saprolegniales</taxon>
        <taxon>Verrucalvaceae</taxon>
        <taxon>Aphanomyces</taxon>
    </lineage>
</organism>
<dbReference type="PANTHER" id="PTHR19282:SF522">
    <property type="entry name" value="TETRASPANIN"/>
    <property type="match status" value="1"/>
</dbReference>
<protein>
    <recommendedName>
        <fullName evidence="8">Tetraspanin</fullName>
    </recommendedName>
</protein>